<evidence type="ECO:0000259" key="7">
    <source>
        <dbReference type="SMART" id="SM01007"/>
    </source>
</evidence>
<dbReference type="PANTHER" id="PTHR22789">
    <property type="entry name" value="FUCULOSE PHOSPHATE ALDOLASE"/>
    <property type="match status" value="1"/>
</dbReference>
<comment type="similarity">
    <text evidence="3">Belongs to the aldolase class II family. AraD/FucA subfamily.</text>
</comment>
<dbReference type="RefSeq" id="WP_146621649.1">
    <property type="nucleotide sequence ID" value="NZ_BJCC01000009.1"/>
</dbReference>
<name>A0A4P5P6X6_9ENTE</name>
<keyword evidence="9" id="KW-1185">Reference proteome</keyword>
<dbReference type="Gene3D" id="3.40.225.10">
    <property type="entry name" value="Class II aldolase/adducin N-terminal domain"/>
    <property type="match status" value="1"/>
</dbReference>
<keyword evidence="5" id="KW-0479">Metal-binding</keyword>
<comment type="catalytic activity">
    <reaction evidence="1">
        <text>L-ribulose 5-phosphate = D-xylulose 5-phosphate</text>
        <dbReference type="Rhea" id="RHEA:22368"/>
        <dbReference type="ChEBI" id="CHEBI:57737"/>
        <dbReference type="ChEBI" id="CHEBI:58226"/>
        <dbReference type="EC" id="5.1.3.4"/>
    </reaction>
</comment>
<gene>
    <name evidence="8" type="ORF">NRIC_10670</name>
</gene>
<dbReference type="GO" id="GO:0019323">
    <property type="term" value="P:pentose catabolic process"/>
    <property type="evidence" value="ECO:0007669"/>
    <property type="project" value="TreeGrafter"/>
</dbReference>
<proteinExistence type="inferred from homology"/>
<dbReference type="PANTHER" id="PTHR22789:SF8">
    <property type="entry name" value="L-RIBULOSE-5-PHOSPHATE 4-EPIMERASE SGBE"/>
    <property type="match status" value="1"/>
</dbReference>
<dbReference type="GO" id="GO:0046872">
    <property type="term" value="F:metal ion binding"/>
    <property type="evidence" value="ECO:0007669"/>
    <property type="project" value="UniProtKB-KW"/>
</dbReference>
<dbReference type="EC" id="5.1.3.4" evidence="4"/>
<protein>
    <recommendedName>
        <fullName evidence="4">L-ribulose-5-phosphate 4-epimerase</fullName>
        <ecNumber evidence="4">5.1.3.4</ecNumber>
    </recommendedName>
</protein>
<evidence type="ECO:0000256" key="6">
    <source>
        <dbReference type="ARBA" id="ARBA00022833"/>
    </source>
</evidence>
<evidence type="ECO:0000313" key="9">
    <source>
        <dbReference type="Proteomes" id="UP000290567"/>
    </source>
</evidence>
<dbReference type="NCBIfam" id="NF005123">
    <property type="entry name" value="PRK06557.1"/>
    <property type="match status" value="1"/>
</dbReference>
<dbReference type="SMART" id="SM01007">
    <property type="entry name" value="Aldolase_II"/>
    <property type="match status" value="1"/>
</dbReference>
<dbReference type="GO" id="GO:0016832">
    <property type="term" value="F:aldehyde-lyase activity"/>
    <property type="evidence" value="ECO:0007669"/>
    <property type="project" value="TreeGrafter"/>
</dbReference>
<dbReference type="Proteomes" id="UP000290567">
    <property type="component" value="Unassembled WGS sequence"/>
</dbReference>
<dbReference type="OrthoDB" id="9794581at2"/>
<organism evidence="8 9">
    <name type="scientific">Enterococcus florum</name>
    <dbReference type="NCBI Taxonomy" id="2480627"/>
    <lineage>
        <taxon>Bacteria</taxon>
        <taxon>Bacillati</taxon>
        <taxon>Bacillota</taxon>
        <taxon>Bacilli</taxon>
        <taxon>Lactobacillales</taxon>
        <taxon>Enterococcaceae</taxon>
        <taxon>Enterococcus</taxon>
    </lineage>
</organism>
<evidence type="ECO:0000256" key="2">
    <source>
        <dbReference type="ARBA" id="ARBA00001947"/>
    </source>
</evidence>
<comment type="cofactor">
    <cofactor evidence="2">
        <name>Zn(2+)</name>
        <dbReference type="ChEBI" id="CHEBI:29105"/>
    </cofactor>
</comment>
<evidence type="ECO:0000256" key="4">
    <source>
        <dbReference type="ARBA" id="ARBA00013186"/>
    </source>
</evidence>
<evidence type="ECO:0000256" key="1">
    <source>
        <dbReference type="ARBA" id="ARBA00001726"/>
    </source>
</evidence>
<dbReference type="GO" id="GO:0005829">
    <property type="term" value="C:cytosol"/>
    <property type="evidence" value="ECO:0007669"/>
    <property type="project" value="TreeGrafter"/>
</dbReference>
<dbReference type="Pfam" id="PF00596">
    <property type="entry name" value="Aldolase_II"/>
    <property type="match status" value="1"/>
</dbReference>
<dbReference type="InterPro" id="IPR050197">
    <property type="entry name" value="Aldolase_class_II_sugar_metab"/>
</dbReference>
<dbReference type="InterPro" id="IPR001303">
    <property type="entry name" value="Aldolase_II/adducin_N"/>
</dbReference>
<dbReference type="InterPro" id="IPR036409">
    <property type="entry name" value="Aldolase_II/adducin_N_sf"/>
</dbReference>
<dbReference type="AlphaFoldDB" id="A0A4P5P6X6"/>
<accession>A0A4P5P6X6</accession>
<reference evidence="9" key="1">
    <citation type="submission" date="2019-02" db="EMBL/GenBank/DDBJ databases">
        <title>Draft genome sequence of Enterococcus sp. Gos25-1.</title>
        <authorList>
            <person name="Tanaka N."/>
            <person name="Shiwa Y."/>
            <person name="Fujita N."/>
        </authorList>
    </citation>
    <scope>NUCLEOTIDE SEQUENCE [LARGE SCALE GENOMIC DNA]</scope>
    <source>
        <strain evidence="9">Gos25-1</strain>
    </source>
</reference>
<dbReference type="GO" id="GO:0008742">
    <property type="term" value="F:L-ribulose-phosphate 4-epimerase activity"/>
    <property type="evidence" value="ECO:0007669"/>
    <property type="project" value="UniProtKB-EC"/>
</dbReference>
<evidence type="ECO:0000313" key="8">
    <source>
        <dbReference type="EMBL" id="GCF93176.1"/>
    </source>
</evidence>
<dbReference type="SUPFAM" id="SSF53639">
    <property type="entry name" value="AraD/HMP-PK domain-like"/>
    <property type="match status" value="1"/>
</dbReference>
<feature type="domain" description="Class II aldolase/adducin N-terminal" evidence="7">
    <location>
        <begin position="7"/>
        <end position="186"/>
    </location>
</feature>
<comment type="caution">
    <text evidence="8">The sequence shown here is derived from an EMBL/GenBank/DDBJ whole genome shotgun (WGS) entry which is preliminary data.</text>
</comment>
<dbReference type="EMBL" id="BJCC01000009">
    <property type="protein sequence ID" value="GCF93176.1"/>
    <property type="molecule type" value="Genomic_DNA"/>
</dbReference>
<evidence type="ECO:0000256" key="5">
    <source>
        <dbReference type="ARBA" id="ARBA00022723"/>
    </source>
</evidence>
<keyword evidence="6" id="KW-0862">Zinc</keyword>
<sequence length="216" mass="23646">MLEELKKLVCTENKALPKNGLVLWTSGNVSARDPETGFVVIKPSGIHFEDLTPEKMIVVDLDGAVIDGELKPSVDTESHLYVYRECPDVFGITHTHSPYATAFSIIGEALPIYTTTSAAVFGNAIPISEIAAVGEKAIGAEITRCYQETRCPAILLKNHGIFTVGKSATSSLKAAVILEETAQSVYFARTMNPTIQPLNQEYVTEVYDFYQNHYGQ</sequence>
<evidence type="ECO:0000256" key="3">
    <source>
        <dbReference type="ARBA" id="ARBA00010037"/>
    </source>
</evidence>